<dbReference type="Proteomes" id="UP000613582">
    <property type="component" value="Unassembled WGS sequence"/>
</dbReference>
<dbReference type="GO" id="GO:0005829">
    <property type="term" value="C:cytosol"/>
    <property type="evidence" value="ECO:0007669"/>
    <property type="project" value="TreeGrafter"/>
</dbReference>
<dbReference type="Pfam" id="PF12833">
    <property type="entry name" value="HTH_18"/>
    <property type="match status" value="1"/>
</dbReference>
<dbReference type="InterPro" id="IPR020449">
    <property type="entry name" value="Tscrpt_reg_AraC-type_HTH"/>
</dbReference>
<accession>A0A8J2V6B1</accession>
<dbReference type="PANTHER" id="PTHR47894:SF1">
    <property type="entry name" value="HTH-TYPE TRANSCRIPTIONAL REGULATOR VQSM"/>
    <property type="match status" value="1"/>
</dbReference>
<protein>
    <submittedName>
        <fullName evidence="5">AraC family transcriptional regulator</fullName>
    </submittedName>
</protein>
<dbReference type="EMBL" id="BMGH01000001">
    <property type="protein sequence ID" value="GGD02483.1"/>
    <property type="molecule type" value="Genomic_DNA"/>
</dbReference>
<dbReference type="RefSeq" id="WP_188160117.1">
    <property type="nucleotide sequence ID" value="NZ_BMGH01000001.1"/>
</dbReference>
<comment type="caution">
    <text evidence="5">The sequence shown here is derived from an EMBL/GenBank/DDBJ whole genome shotgun (WGS) entry which is preliminary data.</text>
</comment>
<keyword evidence="2" id="KW-0238">DNA-binding</keyword>
<dbReference type="PRINTS" id="PR00032">
    <property type="entry name" value="HTHARAC"/>
</dbReference>
<dbReference type="AlphaFoldDB" id="A0A8J2V6B1"/>
<dbReference type="InterPro" id="IPR009057">
    <property type="entry name" value="Homeodomain-like_sf"/>
</dbReference>
<dbReference type="PANTHER" id="PTHR47894">
    <property type="entry name" value="HTH-TYPE TRANSCRIPTIONAL REGULATOR GADX"/>
    <property type="match status" value="1"/>
</dbReference>
<name>A0A8J2V6B1_9PROT</name>
<dbReference type="GO" id="GO:0003700">
    <property type="term" value="F:DNA-binding transcription factor activity"/>
    <property type="evidence" value="ECO:0007669"/>
    <property type="project" value="InterPro"/>
</dbReference>
<proteinExistence type="predicted"/>
<dbReference type="SMART" id="SM00342">
    <property type="entry name" value="HTH_ARAC"/>
    <property type="match status" value="1"/>
</dbReference>
<dbReference type="Gene3D" id="1.10.10.60">
    <property type="entry name" value="Homeodomain-like"/>
    <property type="match status" value="1"/>
</dbReference>
<evidence type="ECO:0000313" key="6">
    <source>
        <dbReference type="Proteomes" id="UP000613582"/>
    </source>
</evidence>
<dbReference type="InterPro" id="IPR032687">
    <property type="entry name" value="AraC-type_N"/>
</dbReference>
<reference evidence="5" key="2">
    <citation type="submission" date="2020-09" db="EMBL/GenBank/DDBJ databases">
        <authorList>
            <person name="Sun Q."/>
            <person name="Zhou Y."/>
        </authorList>
    </citation>
    <scope>NUCLEOTIDE SEQUENCE</scope>
    <source>
        <strain evidence="5">CGMCC 1.12921</strain>
    </source>
</reference>
<dbReference type="GO" id="GO:0000976">
    <property type="term" value="F:transcription cis-regulatory region binding"/>
    <property type="evidence" value="ECO:0007669"/>
    <property type="project" value="TreeGrafter"/>
</dbReference>
<keyword evidence="3" id="KW-0804">Transcription</keyword>
<reference evidence="5" key="1">
    <citation type="journal article" date="2014" name="Int. J. Syst. Evol. Microbiol.">
        <title>Complete genome sequence of Corynebacterium casei LMG S-19264T (=DSM 44701T), isolated from a smear-ripened cheese.</title>
        <authorList>
            <consortium name="US DOE Joint Genome Institute (JGI-PGF)"/>
            <person name="Walter F."/>
            <person name="Albersmeier A."/>
            <person name="Kalinowski J."/>
            <person name="Ruckert C."/>
        </authorList>
    </citation>
    <scope>NUCLEOTIDE SEQUENCE</scope>
    <source>
        <strain evidence="5">CGMCC 1.12921</strain>
    </source>
</reference>
<dbReference type="SUPFAM" id="SSF46689">
    <property type="entry name" value="Homeodomain-like"/>
    <property type="match status" value="1"/>
</dbReference>
<dbReference type="PROSITE" id="PS01124">
    <property type="entry name" value="HTH_ARAC_FAMILY_2"/>
    <property type="match status" value="1"/>
</dbReference>
<evidence type="ECO:0000256" key="1">
    <source>
        <dbReference type="ARBA" id="ARBA00023015"/>
    </source>
</evidence>
<evidence type="ECO:0000313" key="5">
    <source>
        <dbReference type="EMBL" id="GGD02483.1"/>
    </source>
</evidence>
<organism evidence="5 6">
    <name type="scientific">Aquisalinus flavus</name>
    <dbReference type="NCBI Taxonomy" id="1526572"/>
    <lineage>
        <taxon>Bacteria</taxon>
        <taxon>Pseudomonadati</taxon>
        <taxon>Pseudomonadota</taxon>
        <taxon>Alphaproteobacteria</taxon>
        <taxon>Parvularculales</taxon>
        <taxon>Parvularculaceae</taxon>
        <taxon>Aquisalinus</taxon>
    </lineage>
</organism>
<feature type="domain" description="HTH araC/xylS-type" evidence="4">
    <location>
        <begin position="245"/>
        <end position="342"/>
    </location>
</feature>
<sequence>MTINEETPVIPMNYLGFIYRELSEKGYDNRALFEGTNLRPELLSDPAFRTDFLTVRRFVENSLQTTKDIHLGPKLAARFEPYFIGPPAYAAMNAATFGDGLSVLARFINVTFPMIDFRFQRNLDGPDKDQADLEIIPRIALGNVSYFVIASALVVLNRILLEMLRQPIIAQRVETLIDEPEDWSDIAPQVSRVPVIFRAPANKIIVPADLLDKTLPGSDPINHARLVGFCEQLSQFLEDWTNPIARVKAFLETQENLHARLASVARETGYSERGLRRQLEQAGTSFRMIKDDIRRARAEDMLLSTNRPIQSIAFELGFDSASNFSRCFKRWTGLSPKRFRDAGRTG</sequence>
<dbReference type="Pfam" id="PF12625">
    <property type="entry name" value="Arabinose_bd"/>
    <property type="match status" value="1"/>
</dbReference>
<evidence type="ECO:0000259" key="4">
    <source>
        <dbReference type="PROSITE" id="PS01124"/>
    </source>
</evidence>
<evidence type="ECO:0000256" key="3">
    <source>
        <dbReference type="ARBA" id="ARBA00023163"/>
    </source>
</evidence>
<keyword evidence="1" id="KW-0805">Transcription regulation</keyword>
<keyword evidence="6" id="KW-1185">Reference proteome</keyword>
<evidence type="ECO:0000256" key="2">
    <source>
        <dbReference type="ARBA" id="ARBA00023125"/>
    </source>
</evidence>
<dbReference type="InterPro" id="IPR018060">
    <property type="entry name" value="HTH_AraC"/>
</dbReference>
<gene>
    <name evidence="5" type="ORF">GCM10011342_09380</name>
</gene>